<protein>
    <submittedName>
        <fullName evidence="2">Uncharacterized protein</fullName>
    </submittedName>
</protein>
<feature type="region of interest" description="Disordered" evidence="1">
    <location>
        <begin position="29"/>
        <end position="83"/>
    </location>
</feature>
<feature type="compositionally biased region" description="Basic and acidic residues" evidence="1">
    <location>
        <begin position="44"/>
        <end position="62"/>
    </location>
</feature>
<evidence type="ECO:0000313" key="2">
    <source>
        <dbReference type="EMBL" id="QTG12421.1"/>
    </source>
</evidence>
<dbReference type="AlphaFoldDB" id="A0AAJ4T8Z3"/>
<sequence>MSLEAKIEALTSAVVALTEAQNDHTEKLNAVLAAGGKSAPTGEGEDKPKRTRVKKEDTKTETGADTGEGDGDGEEDAAPKLTNETVKMKIVAPWLGEFAKVEGDPETDARKTKIKGALAKLVGKEGATVADVPAKDLQRLVDWVNKQKEADNGFGKGRLTAVPGSDDAGSDDEEI</sequence>
<reference evidence="2" key="1">
    <citation type="submission" date="2020-02" db="EMBL/GenBank/DDBJ databases">
        <title>Unexpected conservation and global transmission of agrobacterial virulence plasmids.</title>
        <authorList>
            <person name="Weisberg A.J."/>
            <person name="Davis E.W. II"/>
            <person name="Tabima J.R."/>
            <person name="Belcher M.S."/>
            <person name="Miller M."/>
            <person name="Kuo C.-H."/>
            <person name="Loper J.E."/>
            <person name="Grunwald N.J."/>
            <person name="Putnam M.L."/>
            <person name="Chang J.H."/>
        </authorList>
    </citation>
    <scope>NUCLEOTIDE SEQUENCE</scope>
    <source>
        <strain evidence="2">Q15/94</strain>
    </source>
</reference>
<proteinExistence type="predicted"/>
<dbReference type="RefSeq" id="WP_333721895.1">
    <property type="nucleotide sequence ID" value="NZ_CP049216.1"/>
</dbReference>
<feature type="compositionally biased region" description="Acidic residues" evidence="1">
    <location>
        <begin position="67"/>
        <end position="76"/>
    </location>
</feature>
<accession>A0AAJ4T8Z3</accession>
<dbReference type="Proteomes" id="UP000663946">
    <property type="component" value="Chromosome 1"/>
</dbReference>
<evidence type="ECO:0000313" key="3">
    <source>
        <dbReference type="Proteomes" id="UP000663946"/>
    </source>
</evidence>
<gene>
    <name evidence="2" type="ORF">G6M86_03800</name>
</gene>
<dbReference type="EMBL" id="CP049216">
    <property type="protein sequence ID" value="QTG12421.1"/>
    <property type="molecule type" value="Genomic_DNA"/>
</dbReference>
<evidence type="ECO:0000256" key="1">
    <source>
        <dbReference type="SAM" id="MobiDB-lite"/>
    </source>
</evidence>
<feature type="region of interest" description="Disordered" evidence="1">
    <location>
        <begin position="148"/>
        <end position="175"/>
    </location>
</feature>
<organism evidence="2 3">
    <name type="scientific">Agrobacterium tumefaciens</name>
    <dbReference type="NCBI Taxonomy" id="358"/>
    <lineage>
        <taxon>Bacteria</taxon>
        <taxon>Pseudomonadati</taxon>
        <taxon>Pseudomonadota</taxon>
        <taxon>Alphaproteobacteria</taxon>
        <taxon>Hyphomicrobiales</taxon>
        <taxon>Rhizobiaceae</taxon>
        <taxon>Rhizobium/Agrobacterium group</taxon>
        <taxon>Agrobacterium</taxon>
        <taxon>Agrobacterium tumefaciens complex</taxon>
    </lineage>
</organism>
<name>A0AAJ4T8Z3_AGRTU</name>